<dbReference type="Gene3D" id="1.25.40.10">
    <property type="entry name" value="Tetratricopeptide repeat domain"/>
    <property type="match status" value="1"/>
</dbReference>
<dbReference type="PANTHER" id="PTHR44943">
    <property type="entry name" value="CELLULOSE SYNTHASE OPERON PROTEIN C"/>
    <property type="match status" value="1"/>
</dbReference>
<dbReference type="InterPro" id="IPR013360">
    <property type="entry name" value="Pilus_4_PilW"/>
</dbReference>
<feature type="chain" id="PRO_5037992542" evidence="5">
    <location>
        <begin position="20"/>
        <end position="341"/>
    </location>
</feature>
<dbReference type="AlphaFoldDB" id="A0A939INJ4"/>
<evidence type="ECO:0000313" key="8">
    <source>
        <dbReference type="Proteomes" id="UP000664654"/>
    </source>
</evidence>
<gene>
    <name evidence="7" type="primary">pilW</name>
    <name evidence="7" type="ORF">J0A66_14405</name>
</gene>
<dbReference type="EMBL" id="JAFKCV010000008">
    <property type="protein sequence ID" value="MBN7826423.1"/>
    <property type="molecule type" value="Genomic_DNA"/>
</dbReference>
<dbReference type="Pfam" id="PF01476">
    <property type="entry name" value="LysM"/>
    <property type="match status" value="1"/>
</dbReference>
<evidence type="ECO:0000256" key="1">
    <source>
        <dbReference type="ARBA" id="ARBA00022737"/>
    </source>
</evidence>
<evidence type="ECO:0000313" key="7">
    <source>
        <dbReference type="EMBL" id="MBN7826423.1"/>
    </source>
</evidence>
<keyword evidence="8" id="KW-1185">Reference proteome</keyword>
<dbReference type="SUPFAM" id="SSF81901">
    <property type="entry name" value="HCP-like"/>
    <property type="match status" value="1"/>
</dbReference>
<dbReference type="NCBIfam" id="TIGR02521">
    <property type="entry name" value="type_IV_pilW"/>
    <property type="match status" value="1"/>
</dbReference>
<dbReference type="InterPro" id="IPR036779">
    <property type="entry name" value="LysM_dom_sf"/>
</dbReference>
<evidence type="ECO:0000256" key="3">
    <source>
        <dbReference type="PROSITE-ProRule" id="PRU00339"/>
    </source>
</evidence>
<dbReference type="InterPro" id="IPR011990">
    <property type="entry name" value="TPR-like_helical_dom_sf"/>
</dbReference>
<feature type="domain" description="LysM" evidence="6">
    <location>
        <begin position="293"/>
        <end position="337"/>
    </location>
</feature>
<dbReference type="CDD" id="cd00118">
    <property type="entry name" value="LysM"/>
    <property type="match status" value="1"/>
</dbReference>
<dbReference type="PROSITE" id="PS51257">
    <property type="entry name" value="PROKAR_LIPOPROTEIN"/>
    <property type="match status" value="1"/>
</dbReference>
<dbReference type="SMART" id="SM00028">
    <property type="entry name" value="TPR"/>
    <property type="match status" value="5"/>
</dbReference>
<dbReference type="Pfam" id="PF13181">
    <property type="entry name" value="TPR_8"/>
    <property type="match status" value="2"/>
</dbReference>
<dbReference type="InterPro" id="IPR051685">
    <property type="entry name" value="Ycf3/AcsC/BcsC/TPR_MFPF"/>
</dbReference>
<evidence type="ECO:0000256" key="5">
    <source>
        <dbReference type="SAM" id="SignalP"/>
    </source>
</evidence>
<dbReference type="SMART" id="SM00257">
    <property type="entry name" value="LysM"/>
    <property type="match status" value="1"/>
</dbReference>
<proteinExistence type="predicted"/>
<dbReference type="InterPro" id="IPR018392">
    <property type="entry name" value="LysM"/>
</dbReference>
<evidence type="ECO:0000256" key="4">
    <source>
        <dbReference type="SAM" id="MobiDB-lite"/>
    </source>
</evidence>
<keyword evidence="1" id="KW-0677">Repeat</keyword>
<feature type="repeat" description="TPR" evidence="3">
    <location>
        <begin position="34"/>
        <end position="67"/>
    </location>
</feature>
<feature type="repeat" description="TPR" evidence="3">
    <location>
        <begin position="68"/>
        <end position="101"/>
    </location>
</feature>
<comment type="caution">
    <text evidence="7">The sequence shown here is derived from an EMBL/GenBank/DDBJ whole genome shotgun (WGS) entry which is preliminary data.</text>
</comment>
<dbReference type="PANTHER" id="PTHR44943:SF8">
    <property type="entry name" value="TPR REPEAT-CONTAINING PROTEIN MJ0263"/>
    <property type="match status" value="1"/>
</dbReference>
<keyword evidence="5" id="KW-0732">Signal</keyword>
<keyword evidence="2 3" id="KW-0802">TPR repeat</keyword>
<accession>A0A939INJ4</accession>
<dbReference type="PROSITE" id="PS51782">
    <property type="entry name" value="LYSM"/>
    <property type="match status" value="1"/>
</dbReference>
<evidence type="ECO:0000256" key="2">
    <source>
        <dbReference type="ARBA" id="ARBA00022803"/>
    </source>
</evidence>
<feature type="region of interest" description="Disordered" evidence="4">
    <location>
        <begin position="252"/>
        <end position="280"/>
    </location>
</feature>
<dbReference type="Gene3D" id="3.10.350.10">
    <property type="entry name" value="LysM domain"/>
    <property type="match status" value="1"/>
</dbReference>
<dbReference type="SUPFAM" id="SSF54106">
    <property type="entry name" value="LysM domain"/>
    <property type="match status" value="1"/>
</dbReference>
<evidence type="ECO:0000259" key="6">
    <source>
        <dbReference type="PROSITE" id="PS51782"/>
    </source>
</evidence>
<organism evidence="7 8">
    <name type="scientific">Bowmanella dokdonensis</name>
    <dbReference type="NCBI Taxonomy" id="751969"/>
    <lineage>
        <taxon>Bacteria</taxon>
        <taxon>Pseudomonadati</taxon>
        <taxon>Pseudomonadota</taxon>
        <taxon>Gammaproteobacteria</taxon>
        <taxon>Alteromonadales</taxon>
        <taxon>Alteromonadaceae</taxon>
        <taxon>Bowmanella</taxon>
    </lineage>
</organism>
<feature type="repeat" description="TPR" evidence="3">
    <location>
        <begin position="138"/>
        <end position="171"/>
    </location>
</feature>
<dbReference type="InterPro" id="IPR019734">
    <property type="entry name" value="TPR_rpt"/>
</dbReference>
<dbReference type="Pfam" id="PF13424">
    <property type="entry name" value="TPR_12"/>
    <property type="match status" value="1"/>
</dbReference>
<name>A0A939INJ4_9ALTE</name>
<reference evidence="7" key="1">
    <citation type="submission" date="2021-03" db="EMBL/GenBank/DDBJ databases">
        <title>novel species isolated from a fishpond in China.</title>
        <authorList>
            <person name="Lu H."/>
            <person name="Cai Z."/>
        </authorList>
    </citation>
    <scope>NUCLEOTIDE SEQUENCE</scope>
    <source>
        <strain evidence="7">JCM 30855</strain>
    </source>
</reference>
<feature type="signal peptide" evidence="5">
    <location>
        <begin position="1"/>
        <end position="19"/>
    </location>
</feature>
<dbReference type="PROSITE" id="PS50005">
    <property type="entry name" value="TPR"/>
    <property type="match status" value="3"/>
</dbReference>
<sequence>MRLLPVVAILLLTSCASQSPEPGMGADFNQQDAARTRISLGLTYLKNGNYTQAKYNLDKALQFAPDMADAHYSMAYYYQQVEEFQQADDSYRQALRLGGQSPDILNSYGAFLCQRGRYEEARDYFLRAINSQNYIRSAESYENLALCSQSQGQIEDAKQFLQSALNHQPARSQSLLLLTEILVQQGNWQEAKQYLGRLERVGRVSPELLMYGYRIESGLQQLQRAEGYGKMLRELYPEHPLTREYRSLANVRPSVRNETSAQRIPEQPTGDETEAQTDRQIEPEVAGEDDEAAFHLVQEGENLYRISVKYNLKMSTLMEWNQLQDASSIYTGMKLRVTRPD</sequence>
<protein>
    <submittedName>
        <fullName evidence="7">Type IV pilus biogenesis/stability protein PilW</fullName>
    </submittedName>
</protein>
<dbReference type="Proteomes" id="UP000664654">
    <property type="component" value="Unassembled WGS sequence"/>
</dbReference>